<feature type="region of interest" description="Disordered" evidence="1">
    <location>
        <begin position="105"/>
        <end position="175"/>
    </location>
</feature>
<evidence type="ECO:0000313" key="3">
    <source>
        <dbReference type="Proteomes" id="UP000030108"/>
    </source>
</evidence>
<feature type="compositionally biased region" description="Polar residues" evidence="1">
    <location>
        <begin position="144"/>
        <end position="156"/>
    </location>
</feature>
<accession>A0A0A1UK40</accession>
<comment type="caution">
    <text evidence="2">The sequence shown here is derived from an EMBL/GenBank/DDBJ whole genome shotgun (WGS) entry which is preliminary data.</text>
</comment>
<dbReference type="Proteomes" id="UP000030108">
    <property type="component" value="Unassembled WGS sequence"/>
</dbReference>
<feature type="region of interest" description="Disordered" evidence="1">
    <location>
        <begin position="1"/>
        <end position="34"/>
    </location>
</feature>
<feature type="non-terminal residue" evidence="2">
    <location>
        <position position="364"/>
    </location>
</feature>
<organism evidence="2 3">
    <name type="scientific">Rhizoctonia solani AG-3 Rhs1AP</name>
    <dbReference type="NCBI Taxonomy" id="1086054"/>
    <lineage>
        <taxon>Eukaryota</taxon>
        <taxon>Fungi</taxon>
        <taxon>Dikarya</taxon>
        <taxon>Basidiomycota</taxon>
        <taxon>Agaricomycotina</taxon>
        <taxon>Agaricomycetes</taxon>
        <taxon>Cantharellales</taxon>
        <taxon>Ceratobasidiaceae</taxon>
        <taxon>Rhizoctonia</taxon>
    </lineage>
</organism>
<sequence length="364" mass="40400">MTPPPTTPKKRRLRHNLGNEPTPRRTLKPPPCKDWSSSLNNLRGTLITLFNDFTVIPFGDAELRSPELLLNGYNGLRLTLTDIITSVDCFSRDIRAQHPDLAYLSPKFSMSTQTDDPPPSQPADEEPPVPPTPSPPPLPRSYASVATSHNSGQQCQAPPRHLPSTPRPKPSAVKPLNPVRIVVQLAGITTPPIQDLPVPELFRRLTETCAKIPNSPAPLGMQWNRKNNLIVSFPAGTTRTAIEPLFTEIRSLVGSEKPVIRFNTAWRKVHLAGIRVRNSPDLPITSEEDLRHTLQLNPAFQSLNITVQPTWLKKPENITGTHTSAVVAFEDPDGSIERALLKLTIFAFGETVTLKKWHDRPPVK</sequence>
<dbReference type="AlphaFoldDB" id="A0A0A1UK40"/>
<evidence type="ECO:0000256" key="1">
    <source>
        <dbReference type="SAM" id="MobiDB-lite"/>
    </source>
</evidence>
<feature type="compositionally biased region" description="Pro residues" evidence="1">
    <location>
        <begin position="128"/>
        <end position="139"/>
    </location>
</feature>
<protein>
    <submittedName>
        <fullName evidence="2">Uncharacterized protein</fullName>
    </submittedName>
</protein>
<reference evidence="3" key="1">
    <citation type="journal article" date="2014" name="Genome Announc.">
        <title>Draft genome sequence of the plant-pathogenic soil fungus Rhizoctonia solani anastomosis group 3 strain Rhs1AP.</title>
        <authorList>
            <person name="Cubeta M.A."/>
            <person name="Thomas E."/>
            <person name="Dean R.A."/>
            <person name="Jabaji S."/>
            <person name="Neate S.M."/>
            <person name="Tavantzis S."/>
            <person name="Toda T."/>
            <person name="Vilgalys R."/>
            <person name="Bharathan N."/>
            <person name="Fedorova-Abrams N."/>
            <person name="Pakala S.B."/>
            <person name="Pakala S.M."/>
            <person name="Zafar N."/>
            <person name="Joardar V."/>
            <person name="Losada L."/>
            <person name="Nierman W.C."/>
        </authorList>
    </citation>
    <scope>NUCLEOTIDE SEQUENCE [LARGE SCALE GENOMIC DNA]</scope>
    <source>
        <strain evidence="3">AG-3</strain>
    </source>
</reference>
<proteinExistence type="predicted"/>
<dbReference type="EMBL" id="JATN01000321">
    <property type="protein sequence ID" value="EUC58761.1"/>
    <property type="molecule type" value="Genomic_DNA"/>
</dbReference>
<name>A0A0A1UK40_9AGAM</name>
<evidence type="ECO:0000313" key="2">
    <source>
        <dbReference type="EMBL" id="EUC58761.1"/>
    </source>
</evidence>
<gene>
    <name evidence="2" type="ORF">RSOL_275150</name>
</gene>